<evidence type="ECO:0000259" key="2">
    <source>
        <dbReference type="SMART" id="SM00899"/>
    </source>
</evidence>
<dbReference type="Proteomes" id="UP000002199">
    <property type="component" value="Chromosome"/>
</dbReference>
<protein>
    <submittedName>
        <fullName evidence="3">Iron-dependent repressor (DesR)</fullName>
    </submittedName>
</protein>
<dbReference type="Pfam" id="PF02742">
    <property type="entry name" value="Fe_dep_repr_C"/>
    <property type="match status" value="1"/>
</dbReference>
<keyword evidence="1" id="KW-0408">Iron</keyword>
<dbReference type="HOGENOM" id="CLU_069532_0_1_2"/>
<dbReference type="InterPro" id="IPR050536">
    <property type="entry name" value="DtxR_MntR_Metal-Reg"/>
</dbReference>
<evidence type="ECO:0000313" key="3">
    <source>
        <dbReference type="EMBL" id="AAB90988.1"/>
    </source>
</evidence>
<dbReference type="GO" id="GO:0046983">
    <property type="term" value="F:protein dimerization activity"/>
    <property type="evidence" value="ECO:0007669"/>
    <property type="project" value="InterPro"/>
</dbReference>
<feature type="domain" description="Ferrous iron transporter FeoA-like" evidence="2">
    <location>
        <begin position="121"/>
        <end position="190"/>
    </location>
</feature>
<dbReference type="InterPro" id="IPR036388">
    <property type="entry name" value="WH-like_DNA-bd_sf"/>
</dbReference>
<dbReference type="AlphaFoldDB" id="O29994"/>
<dbReference type="PIR" id="E69280">
    <property type="entry name" value="E69280"/>
</dbReference>
<dbReference type="InterPro" id="IPR001367">
    <property type="entry name" value="Fe_dep_repressor"/>
</dbReference>
<name>O29994_ARCFU</name>
<dbReference type="SMART" id="SM00529">
    <property type="entry name" value="HTH_DTXR"/>
    <property type="match status" value="1"/>
</dbReference>
<accession>O29994</accession>
<sequence>MAEEEGKRLKVDSVETEALEELKREGLLTVDGGIIKLTDKGRKKAEKIVRLHRLAERLLSDILGFKDVEEHACKFEHLIDDEAEEAICTLLGHPQVCPHGRKIPQGHCCIEKETEVEKVIYRLSELSPGDEAEVKYTVADDRETRMLISAGIIPGVGLKVIRVYPAFVIQIENTQFALDKKLADAIYVVRRG</sequence>
<reference evidence="3 4" key="1">
    <citation type="journal article" date="1997" name="Nature">
        <title>The complete genome sequence of the hyperthermophilic, sulphate-reducing archaeon Archaeoglobus fulgidus.</title>
        <authorList>
            <person name="Klenk H.P."/>
            <person name="Clayton R.A."/>
            <person name="Tomb J."/>
            <person name="White O."/>
            <person name="Nelson K.E."/>
            <person name="Ketchum K.A."/>
            <person name="Dodson R.J."/>
            <person name="Gwinn M."/>
            <person name="Hickey E.K."/>
            <person name="Peterson J.D."/>
            <person name="Richardson D.L."/>
            <person name="Kerlavage A.R."/>
            <person name="Graham D.E."/>
            <person name="Kyrpides N.C."/>
            <person name="Fleischmann R.D."/>
            <person name="Quackenbush J."/>
            <person name="Lee N.H."/>
            <person name="Sutton G.G."/>
            <person name="Gill S."/>
            <person name="Kirkness E.F."/>
            <person name="Dougherty B.A."/>
            <person name="McKenney K."/>
            <person name="Adams M.D."/>
            <person name="Loftus B."/>
            <person name="Peterson S."/>
            <person name="Reich C.I."/>
            <person name="McNeil L.K."/>
            <person name="Badger J.H."/>
            <person name="Glodek A."/>
            <person name="Zhou L."/>
            <person name="Overbeek R."/>
            <person name="Gocayne J.D."/>
            <person name="Weidman J.F."/>
            <person name="McDonald L."/>
            <person name="Utterback T."/>
            <person name="Cotton M.D."/>
            <person name="Spriggs T."/>
            <person name="Artiach P."/>
            <person name="Kaine B.P."/>
            <person name="Sykes S.M."/>
            <person name="Sadow P.W."/>
            <person name="D'Andrea K.P."/>
            <person name="Bowman C."/>
            <person name="Fujii C."/>
            <person name="Garland S.A."/>
            <person name="Mason T.M."/>
            <person name="Olsen G.J."/>
            <person name="Fraser C.M."/>
            <person name="Smith H.O."/>
            <person name="Woese C.R."/>
            <person name="Venter J.C."/>
        </authorList>
    </citation>
    <scope>NUCLEOTIDE SEQUENCE [LARGE SCALE GENOMIC DNA]</scope>
    <source>
        <strain evidence="4">ATCC 49558 / DSM 4304 / JCM 9628 / NBRC 100126 / VC-16</strain>
    </source>
</reference>
<proteinExistence type="predicted"/>
<dbReference type="GO" id="GO:0046914">
    <property type="term" value="F:transition metal ion binding"/>
    <property type="evidence" value="ECO:0007669"/>
    <property type="project" value="InterPro"/>
</dbReference>
<dbReference type="InterPro" id="IPR038157">
    <property type="entry name" value="FeoA_core_dom"/>
</dbReference>
<dbReference type="PANTHER" id="PTHR33238:SF7">
    <property type="entry name" value="IRON-DEPENDENT TRANSCRIPTIONAL REGULATOR"/>
    <property type="match status" value="1"/>
</dbReference>
<dbReference type="PhylomeDB" id="O29994"/>
<dbReference type="EnsemblBacteria" id="AAB90988">
    <property type="protein sequence ID" value="AAB90988"/>
    <property type="gene ID" value="AF_0245"/>
</dbReference>
<dbReference type="InterPro" id="IPR008988">
    <property type="entry name" value="Transcriptional_repressor_C"/>
</dbReference>
<dbReference type="KEGG" id="afu:AF_0245"/>
<dbReference type="PANTHER" id="PTHR33238">
    <property type="entry name" value="IRON (METAL) DEPENDENT REPRESSOR, DTXR FAMILY"/>
    <property type="match status" value="1"/>
</dbReference>
<dbReference type="EMBL" id="AE000782">
    <property type="protein sequence ID" value="AAB90988.1"/>
    <property type="molecule type" value="Genomic_DNA"/>
</dbReference>
<gene>
    <name evidence="3" type="ordered locus">AF_0245</name>
</gene>
<organism evidence="3 4">
    <name type="scientific">Archaeoglobus fulgidus (strain ATCC 49558 / DSM 4304 / JCM 9628 / NBRC 100126 / VC-16)</name>
    <dbReference type="NCBI Taxonomy" id="224325"/>
    <lineage>
        <taxon>Archaea</taxon>
        <taxon>Methanobacteriati</taxon>
        <taxon>Methanobacteriota</taxon>
        <taxon>Archaeoglobi</taxon>
        <taxon>Archaeoglobales</taxon>
        <taxon>Archaeoglobaceae</taxon>
        <taxon>Archaeoglobus</taxon>
    </lineage>
</organism>
<dbReference type="SUPFAM" id="SSF47979">
    <property type="entry name" value="Iron-dependent repressor protein, dimerization domain"/>
    <property type="match status" value="1"/>
</dbReference>
<dbReference type="InterPro" id="IPR022689">
    <property type="entry name" value="Iron_dep_repressor"/>
</dbReference>
<dbReference type="PaxDb" id="224325-AF_0245"/>
<dbReference type="SUPFAM" id="SSF50037">
    <property type="entry name" value="C-terminal domain of transcriptional repressors"/>
    <property type="match status" value="1"/>
</dbReference>
<evidence type="ECO:0000313" key="4">
    <source>
        <dbReference type="Proteomes" id="UP000002199"/>
    </source>
</evidence>
<dbReference type="Pfam" id="PF04023">
    <property type="entry name" value="FeoA"/>
    <property type="match status" value="1"/>
</dbReference>
<dbReference type="STRING" id="224325.AF_0245"/>
<dbReference type="GO" id="GO:0003700">
    <property type="term" value="F:DNA-binding transcription factor activity"/>
    <property type="evidence" value="ECO:0007669"/>
    <property type="project" value="InterPro"/>
</dbReference>
<evidence type="ECO:0000256" key="1">
    <source>
        <dbReference type="ARBA" id="ARBA00023004"/>
    </source>
</evidence>
<dbReference type="eggNOG" id="arCOG02099">
    <property type="taxonomic scope" value="Archaea"/>
</dbReference>
<dbReference type="SMART" id="SM00899">
    <property type="entry name" value="FeoA"/>
    <property type="match status" value="1"/>
</dbReference>
<dbReference type="Gene3D" id="1.10.10.10">
    <property type="entry name" value="Winged helix-like DNA-binding domain superfamily/Winged helix DNA-binding domain"/>
    <property type="match status" value="1"/>
</dbReference>
<dbReference type="Gene3D" id="2.30.30.90">
    <property type="match status" value="1"/>
</dbReference>
<dbReference type="InterPro" id="IPR007167">
    <property type="entry name" value="Fe-transptr_FeoA-like"/>
</dbReference>
<keyword evidence="4" id="KW-1185">Reference proteome</keyword>
<dbReference type="InterPro" id="IPR036421">
    <property type="entry name" value="Fe_dep_repressor_sf"/>
</dbReference>